<evidence type="ECO:0000313" key="1">
    <source>
        <dbReference type="EMBL" id="KAI5673137.1"/>
    </source>
</evidence>
<gene>
    <name evidence="1" type="ORF">M9H77_13501</name>
</gene>
<dbReference type="EMBL" id="CM044703">
    <property type="protein sequence ID" value="KAI5673137.1"/>
    <property type="molecule type" value="Genomic_DNA"/>
</dbReference>
<accession>A0ACC0BKL3</accession>
<keyword evidence="2" id="KW-1185">Reference proteome</keyword>
<comment type="caution">
    <text evidence="1">The sequence shown here is derived from an EMBL/GenBank/DDBJ whole genome shotgun (WGS) entry which is preliminary data.</text>
</comment>
<reference evidence="2" key="1">
    <citation type="journal article" date="2023" name="Nat. Plants">
        <title>Single-cell RNA sequencing provides a high-resolution roadmap for understanding the multicellular compartmentation of specialized metabolism.</title>
        <authorList>
            <person name="Sun S."/>
            <person name="Shen X."/>
            <person name="Li Y."/>
            <person name="Li Y."/>
            <person name="Wang S."/>
            <person name="Li R."/>
            <person name="Zhang H."/>
            <person name="Shen G."/>
            <person name="Guo B."/>
            <person name="Wei J."/>
            <person name="Xu J."/>
            <person name="St-Pierre B."/>
            <person name="Chen S."/>
            <person name="Sun C."/>
        </authorList>
    </citation>
    <scope>NUCLEOTIDE SEQUENCE [LARGE SCALE GENOMIC DNA]</scope>
</reference>
<organism evidence="1 2">
    <name type="scientific">Catharanthus roseus</name>
    <name type="common">Madagascar periwinkle</name>
    <name type="synonym">Vinca rosea</name>
    <dbReference type="NCBI Taxonomy" id="4058"/>
    <lineage>
        <taxon>Eukaryota</taxon>
        <taxon>Viridiplantae</taxon>
        <taxon>Streptophyta</taxon>
        <taxon>Embryophyta</taxon>
        <taxon>Tracheophyta</taxon>
        <taxon>Spermatophyta</taxon>
        <taxon>Magnoliopsida</taxon>
        <taxon>eudicotyledons</taxon>
        <taxon>Gunneridae</taxon>
        <taxon>Pentapetalae</taxon>
        <taxon>asterids</taxon>
        <taxon>lamiids</taxon>
        <taxon>Gentianales</taxon>
        <taxon>Apocynaceae</taxon>
        <taxon>Rauvolfioideae</taxon>
        <taxon>Vinceae</taxon>
        <taxon>Catharanthinae</taxon>
        <taxon>Catharanthus</taxon>
    </lineage>
</organism>
<protein>
    <submittedName>
        <fullName evidence="1">Uncharacterized protein</fullName>
    </submittedName>
</protein>
<name>A0ACC0BKL3_CATRO</name>
<evidence type="ECO:0000313" key="2">
    <source>
        <dbReference type="Proteomes" id="UP001060085"/>
    </source>
</evidence>
<proteinExistence type="predicted"/>
<sequence>MITPIGGHIMLAIWRSGITGCNILRIALCCLLRNYQTPKTITLDACWSRQMDDGKKNILFPSRHHPCEPELDWGARGVKRGARRLLGGWARGGWAPTPPDMGRGGYADPGRGGERDEGSGGCGRGDLRSSDHVDPFHNPDLGFSSFQAPSPPGTGSSSFQALPPPGTVGSSTLYMPISTVSSSDTDEHDDEQTDVMTPAQQLGFGHRVGKNTTRVL</sequence>
<dbReference type="Proteomes" id="UP001060085">
    <property type="component" value="Linkage Group LG03"/>
</dbReference>